<dbReference type="PANTHER" id="PTHR14969:SF13">
    <property type="entry name" value="AT30094P"/>
    <property type="match status" value="1"/>
</dbReference>
<organism evidence="3 4">
    <name type="scientific">Pseudonocardia spirodelae</name>
    <dbReference type="NCBI Taxonomy" id="3133431"/>
    <lineage>
        <taxon>Bacteria</taxon>
        <taxon>Bacillati</taxon>
        <taxon>Actinomycetota</taxon>
        <taxon>Actinomycetes</taxon>
        <taxon>Pseudonocardiales</taxon>
        <taxon>Pseudonocardiaceae</taxon>
        <taxon>Pseudonocardia</taxon>
    </lineage>
</organism>
<sequence length="274" mass="28115">MQYADAQQAAGLAMALGWVLVAVVLCARQAGLVTLGPALHHGLRLPGPVLWGSGAAVALYAAQSVVVDAVEDAPNRVTVLDRPVLDWMVAHRSPGLTAAMEAVSRWGGTNGTLLLAGAAVVVLLVARRAADAAAVAVATAGVAVLVPLFKDVYGRSRPPVATRLAVEPDASLPSGHALGALVIVGIVAVVLVPALRAAWLRVAVVAAAAAVVLTISLSRLYLGVHWATDVLTSWTLGGAWLAAVVTAWWWAAVRTPRRPAAPGRPAARTRSPQG</sequence>
<dbReference type="InterPro" id="IPR036938">
    <property type="entry name" value="PAP2/HPO_sf"/>
</dbReference>
<feature type="transmembrane region" description="Helical" evidence="1">
    <location>
        <begin position="132"/>
        <end position="149"/>
    </location>
</feature>
<feature type="domain" description="Phosphatidic acid phosphatase type 2/haloperoxidase" evidence="2">
    <location>
        <begin position="133"/>
        <end position="245"/>
    </location>
</feature>
<dbReference type="Pfam" id="PF01569">
    <property type="entry name" value="PAP2"/>
    <property type="match status" value="1"/>
</dbReference>
<dbReference type="SUPFAM" id="SSF48317">
    <property type="entry name" value="Acid phosphatase/Vanadium-dependent haloperoxidase"/>
    <property type="match status" value="1"/>
</dbReference>
<comment type="caution">
    <text evidence="3">The sequence shown here is derived from an EMBL/GenBank/DDBJ whole genome shotgun (WGS) entry which is preliminary data.</text>
</comment>
<name>A0ABU8T2H2_9PSEU</name>
<evidence type="ECO:0000313" key="4">
    <source>
        <dbReference type="Proteomes" id="UP001364211"/>
    </source>
</evidence>
<dbReference type="Proteomes" id="UP001364211">
    <property type="component" value="Unassembled WGS sequence"/>
</dbReference>
<feature type="transmembrane region" description="Helical" evidence="1">
    <location>
        <begin position="106"/>
        <end position="125"/>
    </location>
</feature>
<accession>A0ABU8T2H2</accession>
<proteinExistence type="predicted"/>
<feature type="transmembrane region" description="Helical" evidence="1">
    <location>
        <begin position="202"/>
        <end position="222"/>
    </location>
</feature>
<dbReference type="PANTHER" id="PTHR14969">
    <property type="entry name" value="SPHINGOSINE-1-PHOSPHATE PHOSPHOHYDROLASE"/>
    <property type="match status" value="1"/>
</dbReference>
<dbReference type="Gene3D" id="1.20.144.10">
    <property type="entry name" value="Phosphatidic acid phosphatase type 2/haloperoxidase"/>
    <property type="match status" value="1"/>
</dbReference>
<protein>
    <submittedName>
        <fullName evidence="3">Phosphatase PAP2 family protein</fullName>
    </submittedName>
</protein>
<gene>
    <name evidence="3" type="ORF">WJX68_04200</name>
</gene>
<dbReference type="EMBL" id="JBBJUP010000003">
    <property type="protein sequence ID" value="MEJ8278126.1"/>
    <property type="molecule type" value="Genomic_DNA"/>
</dbReference>
<keyword evidence="1" id="KW-0472">Membrane</keyword>
<keyword evidence="1" id="KW-0812">Transmembrane</keyword>
<dbReference type="RefSeq" id="WP_340286250.1">
    <property type="nucleotide sequence ID" value="NZ_JBBJUP010000003.1"/>
</dbReference>
<dbReference type="InterPro" id="IPR000326">
    <property type="entry name" value="PAP2/HPO"/>
</dbReference>
<evidence type="ECO:0000313" key="3">
    <source>
        <dbReference type="EMBL" id="MEJ8278126.1"/>
    </source>
</evidence>
<keyword evidence="1" id="KW-1133">Transmembrane helix</keyword>
<keyword evidence="4" id="KW-1185">Reference proteome</keyword>
<feature type="transmembrane region" description="Helical" evidence="1">
    <location>
        <begin position="177"/>
        <end position="195"/>
    </location>
</feature>
<evidence type="ECO:0000256" key="1">
    <source>
        <dbReference type="SAM" id="Phobius"/>
    </source>
</evidence>
<dbReference type="SMART" id="SM00014">
    <property type="entry name" value="acidPPc"/>
    <property type="match status" value="1"/>
</dbReference>
<reference evidence="3 4" key="1">
    <citation type="submission" date="2024-03" db="EMBL/GenBank/DDBJ databases">
        <title>Draft genome sequence of Pseudonocardia sp. DW16-2.</title>
        <authorList>
            <person name="Duangmal K."/>
        </authorList>
    </citation>
    <scope>NUCLEOTIDE SEQUENCE [LARGE SCALE GENOMIC DNA]</scope>
    <source>
        <strain evidence="3 4">DW16-2</strain>
    </source>
</reference>
<evidence type="ECO:0000259" key="2">
    <source>
        <dbReference type="SMART" id="SM00014"/>
    </source>
</evidence>
<feature type="transmembrane region" description="Helical" evidence="1">
    <location>
        <begin position="234"/>
        <end position="253"/>
    </location>
</feature>
<dbReference type="CDD" id="cd03392">
    <property type="entry name" value="PAP2_like_2"/>
    <property type="match status" value="1"/>
</dbReference>